<evidence type="ECO:0000256" key="2">
    <source>
        <dbReference type="ARBA" id="ARBA00006920"/>
    </source>
</evidence>
<dbReference type="PANTHER" id="PTHR31462:SF5">
    <property type="entry name" value="ENDOSOMAL_LYSOSOMAL PROTON CHANNEL TMEM175"/>
    <property type="match status" value="1"/>
</dbReference>
<feature type="transmembrane region" description="Helical" evidence="13">
    <location>
        <begin position="149"/>
        <end position="170"/>
    </location>
</feature>
<feature type="transmembrane region" description="Helical" evidence="13">
    <location>
        <begin position="176"/>
        <end position="194"/>
    </location>
</feature>
<dbReference type="GO" id="GO:0005267">
    <property type="term" value="F:potassium channel activity"/>
    <property type="evidence" value="ECO:0007669"/>
    <property type="project" value="UniProtKB-KW"/>
</dbReference>
<feature type="transmembrane region" description="Helical" evidence="13">
    <location>
        <begin position="51"/>
        <end position="69"/>
    </location>
</feature>
<comment type="caution">
    <text evidence="14">The sequence shown here is derived from an EMBL/GenBank/DDBJ whole genome shotgun (WGS) entry which is preliminary data.</text>
</comment>
<feature type="transmembrane region" description="Helical" evidence="13">
    <location>
        <begin position="12"/>
        <end position="31"/>
    </location>
</feature>
<keyword evidence="6" id="KW-0631">Potassium channel</keyword>
<evidence type="ECO:0000256" key="1">
    <source>
        <dbReference type="ARBA" id="ARBA00004141"/>
    </source>
</evidence>
<comment type="similarity">
    <text evidence="2">Belongs to the TMEM175 family.</text>
</comment>
<evidence type="ECO:0000313" key="14">
    <source>
        <dbReference type="EMBL" id="GGF29640.1"/>
    </source>
</evidence>
<keyword evidence="10 13" id="KW-0472">Membrane</keyword>
<dbReference type="InterPro" id="IPR010617">
    <property type="entry name" value="TMEM175-like"/>
</dbReference>
<evidence type="ECO:0000256" key="3">
    <source>
        <dbReference type="ARBA" id="ARBA00022448"/>
    </source>
</evidence>
<keyword evidence="5 13" id="KW-0812">Transmembrane</keyword>
<protein>
    <submittedName>
        <fullName evidence="14">DUF1211 domain-containing membrane protein</fullName>
    </submittedName>
</protein>
<keyword evidence="3" id="KW-0813">Transport</keyword>
<comment type="subcellular location">
    <subcellularLocation>
        <location evidence="1">Membrane</location>
        <topology evidence="1">Multi-pass membrane protein</topology>
    </subcellularLocation>
</comment>
<dbReference type="Proteomes" id="UP000598775">
    <property type="component" value="Unassembled WGS sequence"/>
</dbReference>
<dbReference type="RefSeq" id="WP_188678498.1">
    <property type="nucleotide sequence ID" value="NZ_BMGP01000004.1"/>
</dbReference>
<name>A0A917EZM1_9MICO</name>
<comment type="catalytic activity">
    <reaction evidence="12">
        <text>K(+)(in) = K(+)(out)</text>
        <dbReference type="Rhea" id="RHEA:29463"/>
        <dbReference type="ChEBI" id="CHEBI:29103"/>
    </reaction>
</comment>
<dbReference type="PANTHER" id="PTHR31462">
    <property type="entry name" value="ENDOSOMAL/LYSOSOMAL POTASSIUM CHANNEL TMEM175"/>
    <property type="match status" value="1"/>
</dbReference>
<dbReference type="EMBL" id="BMGP01000004">
    <property type="protein sequence ID" value="GGF29640.1"/>
    <property type="molecule type" value="Genomic_DNA"/>
</dbReference>
<feature type="transmembrane region" description="Helical" evidence="13">
    <location>
        <begin position="76"/>
        <end position="97"/>
    </location>
</feature>
<organism evidence="14 15">
    <name type="scientific">Subtercola lobariae</name>
    <dbReference type="NCBI Taxonomy" id="1588641"/>
    <lineage>
        <taxon>Bacteria</taxon>
        <taxon>Bacillati</taxon>
        <taxon>Actinomycetota</taxon>
        <taxon>Actinomycetes</taxon>
        <taxon>Micrococcales</taxon>
        <taxon>Microbacteriaceae</taxon>
        <taxon>Subtercola</taxon>
    </lineage>
</organism>
<evidence type="ECO:0000256" key="8">
    <source>
        <dbReference type="ARBA" id="ARBA00022989"/>
    </source>
</evidence>
<reference evidence="14 15" key="1">
    <citation type="journal article" date="2014" name="Int. J. Syst. Evol. Microbiol.">
        <title>Complete genome sequence of Corynebacterium casei LMG S-19264T (=DSM 44701T), isolated from a smear-ripened cheese.</title>
        <authorList>
            <consortium name="US DOE Joint Genome Institute (JGI-PGF)"/>
            <person name="Walter F."/>
            <person name="Albersmeier A."/>
            <person name="Kalinowski J."/>
            <person name="Ruckert C."/>
        </authorList>
    </citation>
    <scope>NUCLEOTIDE SEQUENCE [LARGE SCALE GENOMIC DNA]</scope>
    <source>
        <strain evidence="14 15">CGMCC 1.12976</strain>
    </source>
</reference>
<dbReference type="AlphaFoldDB" id="A0A917EZM1"/>
<keyword evidence="4" id="KW-0633">Potassium transport</keyword>
<evidence type="ECO:0000256" key="12">
    <source>
        <dbReference type="ARBA" id="ARBA00034430"/>
    </source>
</evidence>
<proteinExistence type="inferred from homology"/>
<evidence type="ECO:0000256" key="5">
    <source>
        <dbReference type="ARBA" id="ARBA00022692"/>
    </source>
</evidence>
<evidence type="ECO:0000313" key="15">
    <source>
        <dbReference type="Proteomes" id="UP000598775"/>
    </source>
</evidence>
<keyword evidence="15" id="KW-1185">Reference proteome</keyword>
<sequence length="211" mass="23545">MVIKRGYDRLVNLSDAVIAIAVTLLILPLVTDAGNIGSTNPADFLADHSEQLFLFVLSFVVIADFWLIHHKLYRSIDAYTIPMVWVNFVWLLTIVFLPFPTELLGQTSASNMVTSALYIGTMVVTTYAGFVQQVIIVRRPELQIENTRGTVLLSAAIIPAVAMSLAFIVAVSIPGVGLWSLLILLASGWFERQWMHRSRARLRAQTENTER</sequence>
<accession>A0A917EZM1</accession>
<evidence type="ECO:0000256" key="11">
    <source>
        <dbReference type="ARBA" id="ARBA00023303"/>
    </source>
</evidence>
<dbReference type="GO" id="GO:0015252">
    <property type="term" value="F:proton channel activity"/>
    <property type="evidence" value="ECO:0007669"/>
    <property type="project" value="InterPro"/>
</dbReference>
<feature type="transmembrane region" description="Helical" evidence="13">
    <location>
        <begin position="117"/>
        <end position="137"/>
    </location>
</feature>
<keyword evidence="11" id="KW-0407">Ion channel</keyword>
<dbReference type="Pfam" id="PF06736">
    <property type="entry name" value="TMEM175"/>
    <property type="match status" value="1"/>
</dbReference>
<keyword evidence="7" id="KW-0630">Potassium</keyword>
<evidence type="ECO:0000256" key="9">
    <source>
        <dbReference type="ARBA" id="ARBA00023065"/>
    </source>
</evidence>
<evidence type="ECO:0000256" key="10">
    <source>
        <dbReference type="ARBA" id="ARBA00023136"/>
    </source>
</evidence>
<evidence type="ECO:0000256" key="13">
    <source>
        <dbReference type="SAM" id="Phobius"/>
    </source>
</evidence>
<evidence type="ECO:0000256" key="6">
    <source>
        <dbReference type="ARBA" id="ARBA00022826"/>
    </source>
</evidence>
<evidence type="ECO:0000256" key="4">
    <source>
        <dbReference type="ARBA" id="ARBA00022538"/>
    </source>
</evidence>
<keyword evidence="9" id="KW-0406">Ion transport</keyword>
<dbReference type="GO" id="GO:0016020">
    <property type="term" value="C:membrane"/>
    <property type="evidence" value="ECO:0007669"/>
    <property type="project" value="UniProtKB-SubCell"/>
</dbReference>
<gene>
    <name evidence="14" type="ORF">GCM10011399_23480</name>
</gene>
<keyword evidence="8 13" id="KW-1133">Transmembrane helix</keyword>
<evidence type="ECO:0000256" key="7">
    <source>
        <dbReference type="ARBA" id="ARBA00022958"/>
    </source>
</evidence>